<dbReference type="EMBL" id="UZAH01025278">
    <property type="protein sequence ID" value="VDO60234.1"/>
    <property type="molecule type" value="Genomic_DNA"/>
</dbReference>
<accession>A0A183FD74</accession>
<feature type="region of interest" description="Disordered" evidence="2">
    <location>
        <begin position="496"/>
        <end position="531"/>
    </location>
</feature>
<protein>
    <submittedName>
        <fullName evidence="5">Cilia- and flagella-associated protein 157</fullName>
    </submittedName>
</protein>
<reference evidence="3 4" key="1">
    <citation type="submission" date="2018-11" db="EMBL/GenBank/DDBJ databases">
        <authorList>
            <consortium name="Pathogen Informatics"/>
        </authorList>
    </citation>
    <scope>NUCLEOTIDE SEQUENCE [LARGE SCALE GENOMIC DNA]</scope>
</reference>
<feature type="compositionally biased region" description="Polar residues" evidence="2">
    <location>
        <begin position="504"/>
        <end position="527"/>
    </location>
</feature>
<organism evidence="4 5">
    <name type="scientific">Heligmosomoides polygyrus</name>
    <name type="common">Parasitic roundworm</name>
    <dbReference type="NCBI Taxonomy" id="6339"/>
    <lineage>
        <taxon>Eukaryota</taxon>
        <taxon>Metazoa</taxon>
        <taxon>Ecdysozoa</taxon>
        <taxon>Nematoda</taxon>
        <taxon>Chromadorea</taxon>
        <taxon>Rhabditida</taxon>
        <taxon>Rhabditina</taxon>
        <taxon>Rhabditomorpha</taxon>
        <taxon>Strongyloidea</taxon>
        <taxon>Heligmosomidae</taxon>
        <taxon>Heligmosomoides</taxon>
    </lineage>
</organism>
<feature type="region of interest" description="Disordered" evidence="2">
    <location>
        <begin position="365"/>
        <end position="409"/>
    </location>
</feature>
<feature type="coiled-coil region" evidence="1">
    <location>
        <begin position="216"/>
        <end position="243"/>
    </location>
</feature>
<feature type="compositionally biased region" description="Polar residues" evidence="2">
    <location>
        <begin position="621"/>
        <end position="630"/>
    </location>
</feature>
<sequence>MAEQVFRSIATEGKRIPTWDVESILTRAVYRALNNTGSNQLVNAEQLTYPANVDKNRVTTDAQLQLRLIAEKLCTRVERRYEKRLLQQREKDRVDTDRKLADIRAEYAEQMEMRKRELDRARLRLEEQFAEKDRLLRHKIELQLSEKESALEITRKSLETRVAELAMNKEQLDRAKAEFQAKFASDVEVLNQEWAKIRGKQEELRSAFRNEFDVEQQSLVERSADLEKENAELKKKLGDSNAELYQIRSQLTKVPVLEDDLRAANERIRLEVLERQRLSRCSYEVERLRDENAFLKEELEQLKSFARESRSQNAQKAAPTANKEESYLVKISELKTIIRMMSEKINSLTSERNYLREMLRGSRRDLVTDQQGRARAPQTSGALRDFRSRTQIRETDSSEDTSISSSSGCASDLRNIKQRFSTLEDLAKSENYDDFCRSVQGKVDRYSSPKKTVGNEPEKSAARQGPIAALATEYRIKDSDAASTGLSPAIEPASDALMSKPAASDQTAEQRQVQTDSVAQNQPSTAPVDTFAERLRARNELKRTLKFAAIARGEGPAKEETVPSKTQSPAEAEDVMGKYLALITTKRREEEEQKQTSTPKPKEDPTVEFPVQVEDVVVDKPTNSGDEIDW</sequence>
<dbReference type="WBParaSite" id="HPBE_0000415401-mRNA-1">
    <property type="protein sequence ID" value="HPBE_0000415401-mRNA-1"/>
    <property type="gene ID" value="HPBE_0000415401"/>
</dbReference>
<evidence type="ECO:0000256" key="1">
    <source>
        <dbReference type="SAM" id="Coils"/>
    </source>
</evidence>
<name>A0A183FD74_HELPZ</name>
<evidence type="ECO:0000313" key="5">
    <source>
        <dbReference type="WBParaSite" id="HPBE_0000415401-mRNA-1"/>
    </source>
</evidence>
<feature type="coiled-coil region" evidence="1">
    <location>
        <begin position="104"/>
        <end position="182"/>
    </location>
</feature>
<feature type="region of interest" description="Disordered" evidence="2">
    <location>
        <begin position="553"/>
        <end position="630"/>
    </location>
</feature>
<evidence type="ECO:0000256" key="2">
    <source>
        <dbReference type="SAM" id="MobiDB-lite"/>
    </source>
</evidence>
<feature type="compositionally biased region" description="Basic and acidic residues" evidence="2">
    <location>
        <begin position="384"/>
        <end position="396"/>
    </location>
</feature>
<feature type="coiled-coil region" evidence="1">
    <location>
        <begin position="278"/>
        <end position="305"/>
    </location>
</feature>
<dbReference type="OrthoDB" id="5824032at2759"/>
<evidence type="ECO:0000313" key="4">
    <source>
        <dbReference type="Proteomes" id="UP000050761"/>
    </source>
</evidence>
<reference evidence="5" key="2">
    <citation type="submission" date="2019-09" db="UniProtKB">
        <authorList>
            <consortium name="WormBaseParasite"/>
        </authorList>
    </citation>
    <scope>IDENTIFICATION</scope>
</reference>
<accession>A0A3P7XNX8</accession>
<dbReference type="Proteomes" id="UP000050761">
    <property type="component" value="Unassembled WGS sequence"/>
</dbReference>
<feature type="region of interest" description="Disordered" evidence="2">
    <location>
        <begin position="444"/>
        <end position="466"/>
    </location>
</feature>
<keyword evidence="1" id="KW-0175">Coiled coil</keyword>
<proteinExistence type="predicted"/>
<feature type="compositionally biased region" description="Basic and acidic residues" evidence="2">
    <location>
        <begin position="586"/>
        <end position="605"/>
    </location>
</feature>
<gene>
    <name evidence="3" type="ORF">HPBE_LOCUS4155</name>
</gene>
<keyword evidence="4" id="KW-1185">Reference proteome</keyword>
<dbReference type="AlphaFoldDB" id="A0A183FD74"/>
<evidence type="ECO:0000313" key="3">
    <source>
        <dbReference type="EMBL" id="VDO60234.1"/>
    </source>
</evidence>